<organism evidence="2 3">
    <name type="scientific">Thalassovita taeanensis</name>
    <dbReference type="NCBI Taxonomy" id="657014"/>
    <lineage>
        <taxon>Bacteria</taxon>
        <taxon>Pseudomonadati</taxon>
        <taxon>Pseudomonadota</taxon>
        <taxon>Alphaproteobacteria</taxon>
        <taxon>Rhodobacterales</taxon>
        <taxon>Roseobacteraceae</taxon>
        <taxon>Thalassovita</taxon>
    </lineage>
</organism>
<keyword evidence="1" id="KW-0472">Membrane</keyword>
<proteinExistence type="predicted"/>
<dbReference type="EMBL" id="FOEP01000010">
    <property type="protein sequence ID" value="SEQ65169.1"/>
    <property type="molecule type" value="Genomic_DNA"/>
</dbReference>
<gene>
    <name evidence="2" type="ORF">SAMN04488092_11062</name>
</gene>
<protein>
    <submittedName>
        <fullName evidence="2">Uncharacterized protein</fullName>
    </submittedName>
</protein>
<evidence type="ECO:0000313" key="2">
    <source>
        <dbReference type="EMBL" id="SEQ65169.1"/>
    </source>
</evidence>
<dbReference type="STRING" id="657014.SAMN04488092_11062"/>
<keyword evidence="1" id="KW-1133">Transmembrane helix</keyword>
<evidence type="ECO:0000313" key="3">
    <source>
        <dbReference type="Proteomes" id="UP000198634"/>
    </source>
</evidence>
<evidence type="ECO:0000256" key="1">
    <source>
        <dbReference type="SAM" id="Phobius"/>
    </source>
</evidence>
<name>A0A1H9HS29_9RHOB</name>
<keyword evidence="3" id="KW-1185">Reference proteome</keyword>
<feature type="transmembrane region" description="Helical" evidence="1">
    <location>
        <begin position="304"/>
        <end position="326"/>
    </location>
</feature>
<dbReference type="AlphaFoldDB" id="A0A1H9HS29"/>
<keyword evidence="1" id="KW-0812">Transmembrane</keyword>
<dbReference type="Proteomes" id="UP000198634">
    <property type="component" value="Unassembled WGS sequence"/>
</dbReference>
<feature type="transmembrane region" description="Helical" evidence="1">
    <location>
        <begin position="266"/>
        <end position="292"/>
    </location>
</feature>
<reference evidence="2 3" key="1">
    <citation type="submission" date="2016-10" db="EMBL/GenBank/DDBJ databases">
        <authorList>
            <person name="de Groot N.N."/>
        </authorList>
    </citation>
    <scope>NUCLEOTIDE SEQUENCE [LARGE SCALE GENOMIC DNA]</scope>
    <source>
        <strain evidence="2 3">DSM 22007</strain>
    </source>
</reference>
<accession>A0A1H9HS29</accession>
<sequence>METEDNRYSAGLVFLGKKHCDTLSLSNRLQSILEANGQRICSVDAMSETHFRITSDLLVVDLSVPDKPNASDHADYHNAARDQATADSNATQQVLDQAELIIKVTLTQLSGAAKSDALAAKRTSQACLATLVCQMAVWMRPEHVQWLSPDTILDTDEFIKAVTRVMPRRVRNTAQRNATRSKRPVMQLQPAITASETTVTVDKARFPTVEETTHMLESEYKRRLKTIKSPEQGAQNLSDIRAAIYDTGPNVTTAPQSKDQSSTIRLATWMVALTVGVFSLPVAVSLAIINLFRGEDLRLAGQSLALTGLLVTLNASGATAQVLQAITG</sequence>